<protein>
    <submittedName>
        <fullName evidence="2">Uncharacterized protein</fullName>
    </submittedName>
</protein>
<feature type="region of interest" description="Disordered" evidence="1">
    <location>
        <begin position="164"/>
        <end position="209"/>
    </location>
</feature>
<evidence type="ECO:0000256" key="1">
    <source>
        <dbReference type="SAM" id="MobiDB-lite"/>
    </source>
</evidence>
<name>A0AAV4I9S7_9GAST</name>
<reference evidence="2 3" key="1">
    <citation type="journal article" date="2021" name="Elife">
        <title>Chloroplast acquisition without the gene transfer in kleptoplastic sea slugs, Plakobranchus ocellatus.</title>
        <authorList>
            <person name="Maeda T."/>
            <person name="Takahashi S."/>
            <person name="Yoshida T."/>
            <person name="Shimamura S."/>
            <person name="Takaki Y."/>
            <person name="Nagai Y."/>
            <person name="Toyoda A."/>
            <person name="Suzuki Y."/>
            <person name="Arimoto A."/>
            <person name="Ishii H."/>
            <person name="Satoh N."/>
            <person name="Nishiyama T."/>
            <person name="Hasebe M."/>
            <person name="Maruyama T."/>
            <person name="Minagawa J."/>
            <person name="Obokata J."/>
            <person name="Shigenobu S."/>
        </authorList>
    </citation>
    <scope>NUCLEOTIDE SEQUENCE [LARGE SCALE GENOMIC DNA]</scope>
</reference>
<comment type="caution">
    <text evidence="2">The sequence shown here is derived from an EMBL/GenBank/DDBJ whole genome shotgun (WGS) entry which is preliminary data.</text>
</comment>
<keyword evidence="3" id="KW-1185">Reference proteome</keyword>
<feature type="compositionally biased region" description="Basic and acidic residues" evidence="1">
    <location>
        <begin position="195"/>
        <end position="207"/>
    </location>
</feature>
<feature type="compositionally biased region" description="Low complexity" evidence="1">
    <location>
        <begin position="1"/>
        <end position="19"/>
    </location>
</feature>
<organism evidence="2 3">
    <name type="scientific">Elysia marginata</name>
    <dbReference type="NCBI Taxonomy" id="1093978"/>
    <lineage>
        <taxon>Eukaryota</taxon>
        <taxon>Metazoa</taxon>
        <taxon>Spiralia</taxon>
        <taxon>Lophotrochozoa</taxon>
        <taxon>Mollusca</taxon>
        <taxon>Gastropoda</taxon>
        <taxon>Heterobranchia</taxon>
        <taxon>Euthyneura</taxon>
        <taxon>Panpulmonata</taxon>
        <taxon>Sacoglossa</taxon>
        <taxon>Placobranchoidea</taxon>
        <taxon>Plakobranchidae</taxon>
        <taxon>Elysia</taxon>
    </lineage>
</organism>
<feature type="compositionally biased region" description="Polar residues" evidence="1">
    <location>
        <begin position="91"/>
        <end position="110"/>
    </location>
</feature>
<feature type="compositionally biased region" description="Polar residues" evidence="1">
    <location>
        <begin position="47"/>
        <end position="63"/>
    </location>
</feature>
<evidence type="ECO:0000313" key="2">
    <source>
        <dbReference type="EMBL" id="GFS05787.1"/>
    </source>
</evidence>
<gene>
    <name evidence="2" type="ORF">ElyMa_001208700</name>
</gene>
<feature type="compositionally biased region" description="Basic and acidic residues" evidence="1">
    <location>
        <begin position="64"/>
        <end position="79"/>
    </location>
</feature>
<dbReference type="AlphaFoldDB" id="A0AAV4I9S7"/>
<evidence type="ECO:0000313" key="3">
    <source>
        <dbReference type="Proteomes" id="UP000762676"/>
    </source>
</evidence>
<accession>A0AAV4I9S7</accession>
<proteinExistence type="predicted"/>
<dbReference type="Proteomes" id="UP000762676">
    <property type="component" value="Unassembled WGS sequence"/>
</dbReference>
<sequence>MEPVVRSSSKSPSLPKRSLNLFHCRSRSRSDSRSRSRSRSQSHSPIPKTSSSPPRSTGLSTRSRPQERQDKQRECHEATTPKTFPSPRQVPASTTEGLCSNTGTPRKKSNLSFSIDNILGRPCDDDFNACERKRDVYWANVKPALRIPQPNFEERIVQVYHINTDHDGSASSPDCATVAGMRSSEPDADDEAEEDRCTTSREDKSTRDAILAKNESITIKDPASLGKFDDYDEDGVNSSDEIDVTFAVDEDNVDDDHSLTTIDERINEQRGRSSFGNSPPRQLRLNMPRPHYLYKVSIGGSEDGYGSSPDASRNLARSYCTSSPKSPFCRNVDTGSNNSLSSSFSSPLSLFGRSINCRSTAVPPFWPTADSEVKPLERLPPPGLSRLDFPGPNSKSHWKWKQMPLPMSPGSSEDGPIDLGAHRFLGAQRRSRPLTLADRDLTESCSSTGPEEKFLLDAAPSSPPL</sequence>
<feature type="region of interest" description="Disordered" evidence="1">
    <location>
        <begin position="428"/>
        <end position="465"/>
    </location>
</feature>
<dbReference type="EMBL" id="BMAT01002377">
    <property type="protein sequence ID" value="GFS05787.1"/>
    <property type="molecule type" value="Genomic_DNA"/>
</dbReference>
<feature type="region of interest" description="Disordered" evidence="1">
    <location>
        <begin position="1"/>
        <end position="110"/>
    </location>
</feature>